<evidence type="ECO:0000256" key="1">
    <source>
        <dbReference type="ARBA" id="ARBA00004535"/>
    </source>
</evidence>
<keyword evidence="5" id="KW-0804">Transcription</keyword>
<reference evidence="10 11" key="2">
    <citation type="journal article" date="2015" name="J. Gen. Virol.">
        <title>The English isolate and a newly identified Berlin isolate of Rat Cytomegalovirus (RCMV) share similarities with but separate as an anciently diverged clade from Mouse CMV and the Maastricht isolate of RCMV.</title>
        <authorList>
            <person name="Geyer H."/>
            <person name="Ettinger J."/>
            <person name="Moller L."/>
            <person name="Schmolz E."/>
            <person name="Nitsche A."/>
            <person name="Brune W."/>
            <person name="Heaggans S."/>
            <person name="Sandford G.R."/>
            <person name="Hayward G.S."/>
            <person name="Voigt S."/>
        </authorList>
    </citation>
    <scope>NUCLEOTIDE SEQUENCE [LARGE SCALE GENOMIC DNA]</scope>
    <source>
        <strain evidence="9">Berlin</strain>
        <strain evidence="8">England</strain>
    </source>
</reference>
<keyword evidence="3" id="KW-0946">Virion</keyword>
<feature type="region of interest" description="Disordered" evidence="7">
    <location>
        <begin position="427"/>
        <end position="544"/>
    </location>
</feature>
<organism evidence="8 11">
    <name type="scientific">Rat cytomegalovirus (isolate England)</name>
    <name type="common">RCMV-E</name>
    <name type="synonym">Murid herpesvirus 8</name>
    <dbReference type="NCBI Taxonomy" id="1261657"/>
    <lineage>
        <taxon>Viruses</taxon>
        <taxon>Duplodnaviria</taxon>
        <taxon>Heunggongvirae</taxon>
        <taxon>Peploviricota</taxon>
        <taxon>Herviviricetes</taxon>
        <taxon>Herpesvirales</taxon>
        <taxon>Orthoherpesviridae</taxon>
        <taxon>Betaherpesvirinae</taxon>
        <taxon>Muromegalovirus</taxon>
        <taxon>Muromegalovirus muridbeta8</taxon>
    </lineage>
</organism>
<protein>
    <recommendedName>
        <fullName evidence="2">mRNA export factor ICP27 homolog</fullName>
    </recommendedName>
</protein>
<dbReference type="GeneID" id="14038991"/>
<dbReference type="Pfam" id="PF05459">
    <property type="entry name" value="Herpes_UL69"/>
    <property type="match status" value="1"/>
</dbReference>
<feature type="compositionally biased region" description="Basic and acidic residues" evidence="7">
    <location>
        <begin position="531"/>
        <end position="541"/>
    </location>
</feature>
<evidence type="ECO:0000256" key="2">
    <source>
        <dbReference type="ARBA" id="ARBA00016989"/>
    </source>
</evidence>
<dbReference type="KEGG" id="vg:14038991"/>
<gene>
    <name evidence="8" type="primary">E69</name>
    <name evidence="9" type="synonym">B69</name>
</gene>
<dbReference type="EMBL" id="JX867617">
    <property type="protein sequence ID" value="AFX83383.1"/>
    <property type="molecule type" value="Genomic_DNA"/>
</dbReference>
<keyword evidence="11" id="KW-1185">Reference proteome</keyword>
<dbReference type="GO" id="GO:0019033">
    <property type="term" value="C:viral tegument"/>
    <property type="evidence" value="ECO:0007669"/>
    <property type="project" value="UniProtKB-SubCell"/>
</dbReference>
<reference evidence="8" key="3">
    <citation type="submission" date="2015-04" db="EMBL/GenBank/DDBJ databases">
        <authorList>
            <person name="Heaggans S.Y."/>
            <person name="Hayward G.S."/>
        </authorList>
    </citation>
    <scope>NUCLEOTIDE SEQUENCE</scope>
    <source>
        <strain evidence="8">England</strain>
    </source>
</reference>
<evidence type="ECO:0000313" key="9">
    <source>
        <dbReference type="EMBL" id="AKB93263.1"/>
    </source>
</evidence>
<feature type="compositionally biased region" description="Polar residues" evidence="7">
    <location>
        <begin position="264"/>
        <end position="276"/>
    </location>
</feature>
<dbReference type="OrthoDB" id="10539at10239"/>
<dbReference type="Proteomes" id="UP000127637">
    <property type="component" value="Segment"/>
</dbReference>
<evidence type="ECO:0000313" key="11">
    <source>
        <dbReference type="Proteomes" id="UP000127637"/>
    </source>
</evidence>
<accession>K7XWB7</accession>
<feature type="compositionally biased region" description="Basic residues" evidence="7">
    <location>
        <begin position="1"/>
        <end position="10"/>
    </location>
</feature>
<name>K7XWB7_RCMVE</name>
<dbReference type="Proteomes" id="UP000097765">
    <property type="component" value="Segment"/>
</dbReference>
<dbReference type="InterPro" id="IPR008648">
    <property type="entry name" value="ICP27-like"/>
</dbReference>
<sequence>MQRISVKRRLGTISDSPEDDYTNARRQKHYHAHPGMYQNWRRNPTNLQTQPSPPYDKNLLALTHLNKKLDELTPNDLECLKAMIRVKETRAHTRRINFSQDLSDCQQPIIDLRDYTTASLGLCKYPNDLPDPRKQIENRYAEKDLPLTVTHDVLMNTNYLLLYRRHFDEMPSNDLKLLVEDKIFSINNSPSLDVVTALADETLTYIKFHRVHNLPVNPSDPYMSTVGLIKYAVFNRLNLGDLACILDGGGGRDREYQILRQLANKPTPQPRNSSPSFDVHRRPPSSFKHPIQQALATVAAFGRCIGGIKRSMLRSRGPFHIRDFDETSVTETYRCGMISELILGSLSTHNCQNDVCQIKLRKLLQCYRASMFFCPLNNTRRCGDGPHRRDVRYKRRPPILDTQIPKLAYGPTNNENRDRHRRVQTHAYKRTRHQRDTHPECSAAAVPCVNDITRPSDDDSEIPAKEPHIEEDSVKRRTNDESGRSPGECSADTREDSDSDQSSASNHNSDNEIDEEDGEIEDDDDDEDEGYKEQTDLKNDDLLIANTNPRIAISQSVDEDVNHDPEAESVWTASVTPLELQQIRVHQNPIPDNSIGPEIAIYDPSQRIEDHQLQPRSYSPLDDTMDCDLSYSEMDSD</sequence>
<dbReference type="RefSeq" id="YP_007016466.1">
    <property type="nucleotide sequence ID" value="NC_019559.2"/>
</dbReference>
<dbReference type="GO" id="GO:0006355">
    <property type="term" value="P:regulation of DNA-templated transcription"/>
    <property type="evidence" value="ECO:0007669"/>
    <property type="project" value="InterPro"/>
</dbReference>
<evidence type="ECO:0000313" key="8">
    <source>
        <dbReference type="EMBL" id="AFX83383.1"/>
    </source>
</evidence>
<feature type="region of interest" description="Disordered" evidence="7">
    <location>
        <begin position="1"/>
        <end position="24"/>
    </location>
</feature>
<evidence type="ECO:0000256" key="7">
    <source>
        <dbReference type="SAM" id="MobiDB-lite"/>
    </source>
</evidence>
<evidence type="ECO:0000256" key="5">
    <source>
        <dbReference type="ARBA" id="ARBA00023163"/>
    </source>
</evidence>
<evidence type="ECO:0000256" key="6">
    <source>
        <dbReference type="ARBA" id="ARBA00023200"/>
    </source>
</evidence>
<evidence type="ECO:0000256" key="4">
    <source>
        <dbReference type="ARBA" id="ARBA00023015"/>
    </source>
</evidence>
<feature type="region of interest" description="Disordered" evidence="7">
    <location>
        <begin position="263"/>
        <end position="283"/>
    </location>
</feature>
<feature type="compositionally biased region" description="Basic and acidic residues" evidence="7">
    <location>
        <begin position="454"/>
        <end position="483"/>
    </location>
</feature>
<keyword evidence="6" id="KW-1035">Host cytoplasm</keyword>
<keyword evidence="3" id="KW-0920">Virion tegument</keyword>
<comment type="subcellular location">
    <subcellularLocation>
        <location evidence="1">Virion tegument</location>
    </subcellularLocation>
</comment>
<feature type="compositionally biased region" description="Acidic residues" evidence="7">
    <location>
        <begin position="511"/>
        <end position="530"/>
    </location>
</feature>
<dbReference type="EMBL" id="KP202868">
    <property type="protein sequence ID" value="AKB93263.1"/>
    <property type="molecule type" value="Genomic_DNA"/>
</dbReference>
<keyword evidence="4" id="KW-0805">Transcription regulation</keyword>
<evidence type="ECO:0000313" key="10">
    <source>
        <dbReference type="Proteomes" id="UP000097765"/>
    </source>
</evidence>
<organismHost>
    <name type="scientific">Rattus norvegicus</name>
    <name type="common">Rat</name>
    <dbReference type="NCBI Taxonomy" id="10116"/>
</organismHost>
<evidence type="ECO:0000256" key="3">
    <source>
        <dbReference type="ARBA" id="ARBA00022580"/>
    </source>
</evidence>
<proteinExistence type="predicted"/>
<feature type="region of interest" description="Disordered" evidence="7">
    <location>
        <begin position="605"/>
        <end position="637"/>
    </location>
</feature>
<reference evidence="10 11" key="1">
    <citation type="journal article" date="2012" name="J. Virol.">
        <title>Complete genome sequence of the english isolate of rat cytomegalovirus (Murid herpesvirus 8).</title>
        <authorList>
            <person name="Ettinger J."/>
            <person name="Geyer H."/>
            <person name="Nitsche A."/>
            <person name="Zimmermann A."/>
            <person name="Brune W."/>
            <person name="Sandford G.R."/>
            <person name="Hayward G.S."/>
            <person name="Voigt S."/>
        </authorList>
    </citation>
    <scope>NUCLEOTIDE SEQUENCE [LARGE SCALE GENOMIC DNA]</scope>
    <source>
        <strain evidence="9">Berlin</strain>
        <strain evidence="8">England</strain>
    </source>
</reference>